<dbReference type="PANTHER" id="PTHR32385:SF15">
    <property type="entry name" value="INOSITOL PHOSPHOCERAMIDE MANNOSYLTRANSFERASE 1"/>
    <property type="match status" value="1"/>
</dbReference>
<dbReference type="PANTHER" id="PTHR32385">
    <property type="entry name" value="MANNOSYL PHOSPHORYLINOSITOL CERAMIDE SYNTHASE"/>
    <property type="match status" value="1"/>
</dbReference>
<dbReference type="InterPro" id="IPR051706">
    <property type="entry name" value="Glycosyltransferase_domain"/>
</dbReference>
<dbReference type="GO" id="GO:0000030">
    <property type="term" value="F:mannosyltransferase activity"/>
    <property type="evidence" value="ECO:0007669"/>
    <property type="project" value="TreeGrafter"/>
</dbReference>
<organism evidence="2 3">
    <name type="scientific">Segatella copri</name>
    <dbReference type="NCBI Taxonomy" id="165179"/>
    <lineage>
        <taxon>Bacteria</taxon>
        <taxon>Pseudomonadati</taxon>
        <taxon>Bacteroidota</taxon>
        <taxon>Bacteroidia</taxon>
        <taxon>Bacteroidales</taxon>
        <taxon>Prevotellaceae</taxon>
        <taxon>Segatella</taxon>
    </lineage>
</organism>
<comment type="caution">
    <text evidence="2">The sequence shown here is derived from an EMBL/GenBank/DDBJ whole genome shotgun (WGS) entry which is preliminary data.</text>
</comment>
<keyword evidence="1" id="KW-0808">Transferase</keyword>
<gene>
    <name evidence="2" type="ORF">ONS98_13800</name>
</gene>
<evidence type="ECO:0000313" key="3">
    <source>
        <dbReference type="Proteomes" id="UP001209476"/>
    </source>
</evidence>
<dbReference type="GO" id="GO:0051999">
    <property type="term" value="P:mannosyl-inositol phosphorylceramide biosynthetic process"/>
    <property type="evidence" value="ECO:0007669"/>
    <property type="project" value="TreeGrafter"/>
</dbReference>
<dbReference type="GO" id="GO:0016020">
    <property type="term" value="C:membrane"/>
    <property type="evidence" value="ECO:0007669"/>
    <property type="project" value="GOC"/>
</dbReference>
<dbReference type="SUPFAM" id="SSF53448">
    <property type="entry name" value="Nucleotide-diphospho-sugar transferases"/>
    <property type="match status" value="1"/>
</dbReference>
<dbReference type="InterPro" id="IPR029044">
    <property type="entry name" value="Nucleotide-diphossugar_trans"/>
</dbReference>
<proteinExistence type="predicted"/>
<dbReference type="Proteomes" id="UP001209476">
    <property type="component" value="Unassembled WGS sequence"/>
</dbReference>
<reference evidence="2" key="1">
    <citation type="submission" date="2022-11" db="EMBL/GenBank/DDBJ databases">
        <title>Genomic repertoires linked with pathogenic potency of arthritogenic Prevotella copri isolated from the gut of rheumatoid arthritis patients.</title>
        <authorList>
            <person name="Nii T."/>
            <person name="Maeda Y."/>
            <person name="Motooka D."/>
            <person name="Naito M."/>
            <person name="Matsumoto Y."/>
            <person name="Ogawa T."/>
            <person name="Oguro-Igashira E."/>
            <person name="Kishikawa T."/>
            <person name="Yamashita M."/>
            <person name="Koizumi S."/>
            <person name="Kurakawa T."/>
            <person name="Okumura R."/>
            <person name="Kayama H."/>
            <person name="Murakami M."/>
            <person name="Sakaguchi T."/>
            <person name="Das B."/>
            <person name="Nakamura S."/>
            <person name="Okada Y."/>
            <person name="Kumanogoh A."/>
            <person name="Takeda K."/>
        </authorList>
    </citation>
    <scope>NUCLEOTIDE SEQUENCE</scope>
    <source>
        <strain evidence="2">RA-N001-16</strain>
    </source>
</reference>
<name>A0AAW5V7G3_9BACT</name>
<evidence type="ECO:0000256" key="1">
    <source>
        <dbReference type="ARBA" id="ARBA00022679"/>
    </source>
</evidence>
<dbReference type="RefSeq" id="WP_264911897.1">
    <property type="nucleotide sequence ID" value="NZ_JAPDUL010000002.1"/>
</dbReference>
<dbReference type="Gene3D" id="3.90.550.20">
    <property type="match status" value="1"/>
</dbReference>
<dbReference type="EMBL" id="JAPDUM010000002">
    <property type="protein sequence ID" value="MCW4166259.1"/>
    <property type="molecule type" value="Genomic_DNA"/>
</dbReference>
<dbReference type="AlphaFoldDB" id="A0AAW5V7G3"/>
<protein>
    <submittedName>
        <fullName evidence="2">Glycosyltransferase</fullName>
    </submittedName>
</protein>
<accession>A0AAW5V7G3</accession>
<dbReference type="Pfam" id="PF04488">
    <property type="entry name" value="Gly_transf_sug"/>
    <property type="match status" value="1"/>
</dbReference>
<sequence length="245" mass="28998">MIPKIIHYCWFGRNSIPAEYQRYIESWKKFLPDYEIKEWNEDNFDVNIIPFTKEAYDVKKYAYVSDYARLKIIYDNGGVYFDTDVEVIRNMDDIINSGAWMAVEKHASTPNAEDQVNVGLGFSIEPHNPIVKEVMEYYENTHYIFPDGHMEQIPIVPIVTKVLRKHGMPAHVDKPTKVGSITVYPWEYFCPIEFMSSKMELTDYTYTIHHYSATWMSWSDKFKMKKGYFFNSNKVGRFIKSLIRK</sequence>
<dbReference type="InterPro" id="IPR007577">
    <property type="entry name" value="GlycoTrfase_DXD_sugar-bd_CS"/>
</dbReference>
<evidence type="ECO:0000313" key="2">
    <source>
        <dbReference type="EMBL" id="MCW4166259.1"/>
    </source>
</evidence>